<evidence type="ECO:0000313" key="3">
    <source>
        <dbReference type="Proteomes" id="UP000254889"/>
    </source>
</evidence>
<dbReference type="OrthoDB" id="8454349at2"/>
<dbReference type="RefSeq" id="WP_115687989.1">
    <property type="nucleotide sequence ID" value="NZ_CP031417.1"/>
</dbReference>
<protein>
    <recommendedName>
        <fullName evidence="4">DUF883 family protein</fullName>
    </recommendedName>
</protein>
<feature type="coiled-coil region" evidence="1">
    <location>
        <begin position="8"/>
        <end position="35"/>
    </location>
</feature>
<proteinExistence type="predicted"/>
<evidence type="ECO:0008006" key="4">
    <source>
        <dbReference type="Google" id="ProtNLM"/>
    </source>
</evidence>
<organism evidence="2 3">
    <name type="scientific">Pseudolabrys taiwanensis</name>
    <dbReference type="NCBI Taxonomy" id="331696"/>
    <lineage>
        <taxon>Bacteria</taxon>
        <taxon>Pseudomonadati</taxon>
        <taxon>Pseudomonadota</taxon>
        <taxon>Alphaproteobacteria</taxon>
        <taxon>Hyphomicrobiales</taxon>
        <taxon>Xanthobacteraceae</taxon>
        <taxon>Pseudolabrys</taxon>
    </lineage>
</organism>
<dbReference type="Proteomes" id="UP000254889">
    <property type="component" value="Chromosome"/>
</dbReference>
<gene>
    <name evidence="2" type="ORF">DW352_01865</name>
</gene>
<evidence type="ECO:0000313" key="2">
    <source>
        <dbReference type="EMBL" id="AXK79369.1"/>
    </source>
</evidence>
<dbReference type="AlphaFoldDB" id="A0A345ZR22"/>
<reference evidence="2 3" key="1">
    <citation type="submission" date="2018-07" db="EMBL/GenBank/DDBJ databases">
        <authorList>
            <person name="Quirk P.G."/>
            <person name="Krulwich T.A."/>
        </authorList>
    </citation>
    <scope>NUCLEOTIDE SEQUENCE [LARGE SCALE GENOMIC DNA]</scope>
    <source>
        <strain evidence="2 3">CC-BB4</strain>
    </source>
</reference>
<evidence type="ECO:0000256" key="1">
    <source>
        <dbReference type="SAM" id="Coils"/>
    </source>
</evidence>
<name>A0A345ZR22_9HYPH</name>
<accession>A0A345ZR22</accession>
<keyword evidence="3" id="KW-1185">Reference proteome</keyword>
<keyword evidence="1" id="KW-0175">Coiled coil</keyword>
<sequence length="116" mass="12221">MSMRGAAKSVAADEVAAIEDLMADLEKRLRRLSSGAQKEASGASSDVGDFVSDTLDRIMQRVRASTSGITESVADEATRLGGDALKKISDEVEHRPLMMLGIAAGIGFLAGLANRR</sequence>
<dbReference type="EMBL" id="CP031417">
    <property type="protein sequence ID" value="AXK79369.1"/>
    <property type="molecule type" value="Genomic_DNA"/>
</dbReference>
<dbReference type="KEGG" id="ptaw:DW352_01865"/>